<evidence type="ECO:0000256" key="2">
    <source>
        <dbReference type="ARBA" id="ARBA00007613"/>
    </source>
</evidence>
<evidence type="ECO:0008006" key="10">
    <source>
        <dbReference type="Google" id="ProtNLM"/>
    </source>
</evidence>
<dbReference type="PANTHER" id="PTHR30026:SF20">
    <property type="entry name" value="OUTER MEMBRANE PROTEIN TOLC"/>
    <property type="match status" value="1"/>
</dbReference>
<dbReference type="eggNOG" id="COG1538">
    <property type="taxonomic scope" value="Bacteria"/>
</dbReference>
<dbReference type="PATRIC" id="fig|1172190.3.peg.256"/>
<name>T0JH90_9BACT</name>
<dbReference type="Pfam" id="PF02321">
    <property type="entry name" value="OEP"/>
    <property type="match status" value="2"/>
</dbReference>
<evidence type="ECO:0000313" key="9">
    <source>
        <dbReference type="Proteomes" id="UP000015520"/>
    </source>
</evidence>
<dbReference type="OrthoDB" id="9789368at2"/>
<comment type="subcellular location">
    <subcellularLocation>
        <location evidence="1">Cell outer membrane</location>
    </subcellularLocation>
</comment>
<dbReference type="RefSeq" id="WP_021286549.1">
    <property type="nucleotide sequence ID" value="NZ_AUPZ01000002.1"/>
</dbReference>
<dbReference type="PANTHER" id="PTHR30026">
    <property type="entry name" value="OUTER MEMBRANE PROTEIN TOLC"/>
    <property type="match status" value="1"/>
</dbReference>
<sequence>MKFLFLHICLFGLILQANILTQQECIDKTLKNHPDIKKLSLSVNRADAAVGIAKADYLPQIDANAQYNPINTFVMPQSGHFNTIEDDSWQAGVELNQKIYDFSKTTSNINASKKDKEIASLYLGDQKALLAYSVKIQYNIVLLQTKALEVRKKDLQTKEELYNQAKAFVKEGLKTEADALSLLSAMYIAEDSLAQTESELDKALSTLSLYMGEKIDSHTKFEDSSILNNSTIEDSEVLLESILANNYEAKSKEQQVYRDEFLYKASKAGHYGSIDAIASYTHQDTLNEYDTSQVGISINIPIYSGGRVSAEVQQKRIAKDESKEAYNSKKLLLEDEMQRLIIDLKKFKHTVKAKEALLESSQATKDIVEARYKEGLSTYIEVLDASSTYLFANLGLLEAKFSINNIINRLDYLQGIIQ</sequence>
<gene>
    <name evidence="8" type="ORF">M947_01340</name>
</gene>
<evidence type="ECO:0000256" key="7">
    <source>
        <dbReference type="ARBA" id="ARBA00023237"/>
    </source>
</evidence>
<dbReference type="Proteomes" id="UP000015520">
    <property type="component" value="Unassembled WGS sequence"/>
</dbReference>
<keyword evidence="4" id="KW-1134">Transmembrane beta strand</keyword>
<dbReference type="AlphaFoldDB" id="T0JH90"/>
<evidence type="ECO:0000313" key="8">
    <source>
        <dbReference type="EMBL" id="EQB40470.1"/>
    </source>
</evidence>
<keyword evidence="9" id="KW-1185">Reference proteome</keyword>
<keyword evidence="7" id="KW-0998">Cell outer membrane</keyword>
<comment type="similarity">
    <text evidence="2">Belongs to the outer membrane factor (OMF) (TC 1.B.17) family.</text>
</comment>
<dbReference type="GO" id="GO:0015288">
    <property type="term" value="F:porin activity"/>
    <property type="evidence" value="ECO:0007669"/>
    <property type="project" value="TreeGrafter"/>
</dbReference>
<keyword evidence="5" id="KW-0812">Transmembrane</keyword>
<organism evidence="8 9">
    <name type="scientific">Sulfurimonas hongkongensis</name>
    <dbReference type="NCBI Taxonomy" id="1172190"/>
    <lineage>
        <taxon>Bacteria</taxon>
        <taxon>Pseudomonadati</taxon>
        <taxon>Campylobacterota</taxon>
        <taxon>Epsilonproteobacteria</taxon>
        <taxon>Campylobacterales</taxon>
        <taxon>Sulfurimonadaceae</taxon>
        <taxon>Sulfurimonas</taxon>
    </lineage>
</organism>
<accession>T0JH90</accession>
<dbReference type="Gene3D" id="1.20.1600.10">
    <property type="entry name" value="Outer membrane efflux proteins (OEP)"/>
    <property type="match status" value="1"/>
</dbReference>
<dbReference type="EMBL" id="AUPZ01000002">
    <property type="protein sequence ID" value="EQB40470.1"/>
    <property type="molecule type" value="Genomic_DNA"/>
</dbReference>
<dbReference type="InterPro" id="IPR003423">
    <property type="entry name" value="OMP_efflux"/>
</dbReference>
<dbReference type="GO" id="GO:1990281">
    <property type="term" value="C:efflux pump complex"/>
    <property type="evidence" value="ECO:0007669"/>
    <property type="project" value="TreeGrafter"/>
</dbReference>
<dbReference type="GO" id="GO:0015562">
    <property type="term" value="F:efflux transmembrane transporter activity"/>
    <property type="evidence" value="ECO:0007669"/>
    <property type="project" value="InterPro"/>
</dbReference>
<evidence type="ECO:0000256" key="3">
    <source>
        <dbReference type="ARBA" id="ARBA00022448"/>
    </source>
</evidence>
<evidence type="ECO:0000256" key="1">
    <source>
        <dbReference type="ARBA" id="ARBA00004442"/>
    </source>
</evidence>
<evidence type="ECO:0000256" key="5">
    <source>
        <dbReference type="ARBA" id="ARBA00022692"/>
    </source>
</evidence>
<evidence type="ECO:0000256" key="6">
    <source>
        <dbReference type="ARBA" id="ARBA00023136"/>
    </source>
</evidence>
<dbReference type="SUPFAM" id="SSF56954">
    <property type="entry name" value="Outer membrane efflux proteins (OEP)"/>
    <property type="match status" value="1"/>
</dbReference>
<comment type="caution">
    <text evidence="8">The sequence shown here is derived from an EMBL/GenBank/DDBJ whole genome shotgun (WGS) entry which is preliminary data.</text>
</comment>
<dbReference type="InterPro" id="IPR051906">
    <property type="entry name" value="TolC-like"/>
</dbReference>
<dbReference type="STRING" id="1172190.M947_01340"/>
<evidence type="ECO:0000256" key="4">
    <source>
        <dbReference type="ARBA" id="ARBA00022452"/>
    </source>
</evidence>
<dbReference type="GO" id="GO:0009279">
    <property type="term" value="C:cell outer membrane"/>
    <property type="evidence" value="ECO:0007669"/>
    <property type="project" value="UniProtKB-SubCell"/>
</dbReference>
<keyword evidence="3" id="KW-0813">Transport</keyword>
<reference evidence="8 9" key="1">
    <citation type="submission" date="2013-07" db="EMBL/GenBank/DDBJ databases">
        <title>Sulfurimonas hongkongensis AST-10 Genome Sequencing.</title>
        <authorList>
            <person name="Cai L."/>
            <person name="Zhang T."/>
        </authorList>
    </citation>
    <scope>NUCLEOTIDE SEQUENCE [LARGE SCALE GENOMIC DNA]</scope>
    <source>
        <strain evidence="8 9">AST-10</strain>
    </source>
</reference>
<protein>
    <recommendedName>
        <fullName evidence="10">Transporter</fullName>
    </recommendedName>
</protein>
<proteinExistence type="inferred from homology"/>
<keyword evidence="6" id="KW-0472">Membrane</keyword>